<feature type="transmembrane region" description="Helical" evidence="1">
    <location>
        <begin position="279"/>
        <end position="302"/>
    </location>
</feature>
<evidence type="ECO:0000313" key="3">
    <source>
        <dbReference type="Proteomes" id="UP001152607"/>
    </source>
</evidence>
<accession>A0A9W4UCX5</accession>
<dbReference type="AlphaFoldDB" id="A0A9W4UCX5"/>
<reference evidence="2" key="1">
    <citation type="submission" date="2023-01" db="EMBL/GenBank/DDBJ databases">
        <authorList>
            <person name="Van Ghelder C."/>
            <person name="Rancurel C."/>
        </authorList>
    </citation>
    <scope>NUCLEOTIDE SEQUENCE</scope>
    <source>
        <strain evidence="2">CNCM I-4278</strain>
    </source>
</reference>
<dbReference type="EMBL" id="CAOQHR010000003">
    <property type="protein sequence ID" value="CAI6331997.1"/>
    <property type="molecule type" value="Genomic_DNA"/>
</dbReference>
<sequence>MLFFFFFALQNLDIHRFSFSSSNMNASASIRKAYVRQSMATMQPLGIQNITTIPQARPVDEEKLRNFKPVDYIEHRNQCRTEKLSPGPFYDLQGMEAAMFNTPSISEVRRARFQKMFTVIPYRDPIYLVAVIFLIGSLDLVINAFLDLVPHAPPPNALEAREVMPEPMMETEEPISVPITVLIGSIAFFVAGIFDTFSALNAEHGTFEMDGKGSDKAKFKPALLGTPEFKWIPDWAKFIELTATNIAFQAGLIVLFGGIIFMFAGIVDFPGVIQETSPFFNAVVFGPQIIHGLLFFVANAMLALSEQKRWWEPKLDDPDWTGAVLNTIGGLSFMLAGIFLLEKDQIAAAISELIGSMMFALGSLLRLYVVMEIY</sequence>
<feature type="transmembrane region" description="Helical" evidence="1">
    <location>
        <begin position="347"/>
        <end position="369"/>
    </location>
</feature>
<evidence type="ECO:0000256" key="1">
    <source>
        <dbReference type="SAM" id="Phobius"/>
    </source>
</evidence>
<organism evidence="2 3">
    <name type="scientific">Periconia digitata</name>
    <dbReference type="NCBI Taxonomy" id="1303443"/>
    <lineage>
        <taxon>Eukaryota</taxon>
        <taxon>Fungi</taxon>
        <taxon>Dikarya</taxon>
        <taxon>Ascomycota</taxon>
        <taxon>Pezizomycotina</taxon>
        <taxon>Dothideomycetes</taxon>
        <taxon>Pleosporomycetidae</taxon>
        <taxon>Pleosporales</taxon>
        <taxon>Massarineae</taxon>
        <taxon>Periconiaceae</taxon>
        <taxon>Periconia</taxon>
    </lineage>
</organism>
<keyword evidence="1" id="KW-1133">Transmembrane helix</keyword>
<proteinExistence type="predicted"/>
<keyword evidence="1" id="KW-0472">Membrane</keyword>
<dbReference type="OrthoDB" id="2603at2759"/>
<keyword evidence="1" id="KW-0812">Transmembrane</keyword>
<comment type="caution">
    <text evidence="2">The sequence shown here is derived from an EMBL/GenBank/DDBJ whole genome shotgun (WGS) entry which is preliminary data.</text>
</comment>
<protein>
    <submittedName>
        <fullName evidence="2">Uncharacterized protein</fullName>
    </submittedName>
</protein>
<feature type="transmembrane region" description="Helical" evidence="1">
    <location>
        <begin position="175"/>
        <end position="194"/>
    </location>
</feature>
<gene>
    <name evidence="2" type="ORF">PDIGIT_LOCUS5026</name>
</gene>
<feature type="transmembrane region" description="Helical" evidence="1">
    <location>
        <begin position="125"/>
        <end position="146"/>
    </location>
</feature>
<feature type="transmembrane region" description="Helical" evidence="1">
    <location>
        <begin position="323"/>
        <end position="341"/>
    </location>
</feature>
<feature type="transmembrane region" description="Helical" evidence="1">
    <location>
        <begin position="246"/>
        <end position="267"/>
    </location>
</feature>
<dbReference type="Proteomes" id="UP001152607">
    <property type="component" value="Unassembled WGS sequence"/>
</dbReference>
<evidence type="ECO:0000313" key="2">
    <source>
        <dbReference type="EMBL" id="CAI6331997.1"/>
    </source>
</evidence>
<keyword evidence="3" id="KW-1185">Reference proteome</keyword>
<name>A0A9W4UCX5_9PLEO</name>